<accession>A0A364NX08</accession>
<evidence type="ECO:0000313" key="1">
    <source>
        <dbReference type="EMBL" id="RAU21447.1"/>
    </source>
</evidence>
<keyword evidence="2" id="KW-1185">Reference proteome</keyword>
<dbReference type="EMBL" id="PGTO01000010">
    <property type="protein sequence ID" value="RAU21447.1"/>
    <property type="molecule type" value="Genomic_DNA"/>
</dbReference>
<sequence>MREVDPAFLGSIRWGTINTHPALPPFNRGCHHSFWGIMEVTPLGATLHWMDQWQDRRFLVRASIEPVSEA</sequence>
<dbReference type="AlphaFoldDB" id="A0A364NX08"/>
<gene>
    <name evidence="1" type="ORF">CU669_13555</name>
</gene>
<evidence type="ECO:0008006" key="3">
    <source>
        <dbReference type="Google" id="ProtNLM"/>
    </source>
</evidence>
<name>A0A364NX08_9PROT</name>
<evidence type="ECO:0000313" key="2">
    <source>
        <dbReference type="Proteomes" id="UP000251075"/>
    </source>
</evidence>
<comment type="caution">
    <text evidence="1">The sequence shown here is derived from an EMBL/GenBank/DDBJ whole genome shotgun (WGS) entry which is preliminary data.</text>
</comment>
<dbReference type="Gene3D" id="3.40.50.170">
    <property type="entry name" value="Formyl transferase, N-terminal domain"/>
    <property type="match status" value="1"/>
</dbReference>
<protein>
    <recommendedName>
        <fullName evidence="3">Formyl transferase N-terminal domain-containing protein</fullName>
    </recommendedName>
</protein>
<proteinExistence type="predicted"/>
<dbReference type="InterPro" id="IPR036477">
    <property type="entry name" value="Formyl_transf_N_sf"/>
</dbReference>
<dbReference type="SUPFAM" id="SSF53328">
    <property type="entry name" value="Formyltransferase"/>
    <property type="match status" value="1"/>
</dbReference>
<organism evidence="1 2">
    <name type="scientific">Paramagnetospirillum kuznetsovii</name>
    <dbReference type="NCBI Taxonomy" id="2053833"/>
    <lineage>
        <taxon>Bacteria</taxon>
        <taxon>Pseudomonadati</taxon>
        <taxon>Pseudomonadota</taxon>
        <taxon>Alphaproteobacteria</taxon>
        <taxon>Rhodospirillales</taxon>
        <taxon>Magnetospirillaceae</taxon>
        <taxon>Paramagnetospirillum</taxon>
    </lineage>
</organism>
<dbReference type="OrthoDB" id="5355061at2"/>
<dbReference type="Proteomes" id="UP000251075">
    <property type="component" value="Unassembled WGS sequence"/>
</dbReference>
<reference evidence="1 2" key="1">
    <citation type="submission" date="2017-11" db="EMBL/GenBank/DDBJ databases">
        <title>Draft genome sequence of magnetotactic bacterium Magnetospirillum kuznetsovii LBB-42.</title>
        <authorList>
            <person name="Grouzdev D.S."/>
            <person name="Rysina M.S."/>
            <person name="Baslerov R.V."/>
            <person name="Koziaeva V."/>
        </authorList>
    </citation>
    <scope>NUCLEOTIDE SEQUENCE [LARGE SCALE GENOMIC DNA]</scope>
    <source>
        <strain evidence="1 2">LBB-42</strain>
    </source>
</reference>
<dbReference type="RefSeq" id="WP_112145571.1">
    <property type="nucleotide sequence ID" value="NZ_PGTO01000010.1"/>
</dbReference>